<organism evidence="1 2">
    <name type="scientific">Nonomuraea mangrovi</name>
    <dbReference type="NCBI Taxonomy" id="2316207"/>
    <lineage>
        <taxon>Bacteria</taxon>
        <taxon>Bacillati</taxon>
        <taxon>Actinomycetota</taxon>
        <taxon>Actinomycetes</taxon>
        <taxon>Streptosporangiales</taxon>
        <taxon>Streptosporangiaceae</taxon>
        <taxon>Nonomuraea</taxon>
    </lineage>
</organism>
<dbReference type="RefSeq" id="WP_379574976.1">
    <property type="nucleotide sequence ID" value="NZ_JBHUFV010000036.1"/>
</dbReference>
<dbReference type="Proteomes" id="UP001597368">
    <property type="component" value="Unassembled WGS sequence"/>
</dbReference>
<protein>
    <submittedName>
        <fullName evidence="1">Uncharacterized protein</fullName>
    </submittedName>
</protein>
<keyword evidence="2" id="KW-1185">Reference proteome</keyword>
<evidence type="ECO:0000313" key="2">
    <source>
        <dbReference type="Proteomes" id="UP001597368"/>
    </source>
</evidence>
<sequence>MTALEHARMRPGEVAAALPARTQVVNPGTLDRIAPTCMGPEWCGDKPSATGPTAHARIAPLDPVGALQRQLVENRGVKMSNVHTTTLDLPECLGQPWHPA</sequence>
<accession>A0ABW4T111</accession>
<evidence type="ECO:0000313" key="1">
    <source>
        <dbReference type="EMBL" id="MFD1934869.1"/>
    </source>
</evidence>
<dbReference type="EMBL" id="JBHUFV010000036">
    <property type="protein sequence ID" value="MFD1934869.1"/>
    <property type="molecule type" value="Genomic_DNA"/>
</dbReference>
<reference evidence="2" key="1">
    <citation type="journal article" date="2019" name="Int. J. Syst. Evol. Microbiol.">
        <title>The Global Catalogue of Microorganisms (GCM) 10K type strain sequencing project: providing services to taxonomists for standard genome sequencing and annotation.</title>
        <authorList>
            <consortium name="The Broad Institute Genomics Platform"/>
            <consortium name="The Broad Institute Genome Sequencing Center for Infectious Disease"/>
            <person name="Wu L."/>
            <person name="Ma J."/>
        </authorList>
    </citation>
    <scope>NUCLEOTIDE SEQUENCE [LARGE SCALE GENOMIC DNA]</scope>
    <source>
        <strain evidence="2">ICMP 6774ER</strain>
    </source>
</reference>
<proteinExistence type="predicted"/>
<gene>
    <name evidence="1" type="ORF">ACFSKW_25675</name>
</gene>
<comment type="caution">
    <text evidence="1">The sequence shown here is derived from an EMBL/GenBank/DDBJ whole genome shotgun (WGS) entry which is preliminary data.</text>
</comment>
<name>A0ABW4T111_9ACTN</name>